<name>A0ABC9TZ23_CLOSY</name>
<evidence type="ECO:0000313" key="1">
    <source>
        <dbReference type="EMBL" id="ERI77641.1"/>
    </source>
</evidence>
<proteinExistence type="predicted"/>
<comment type="caution">
    <text evidence="1">The sequence shown here is derived from an EMBL/GenBank/DDBJ whole genome shotgun (WGS) entry which is preliminary data.</text>
</comment>
<gene>
    <name evidence="1" type="ORF">CLOSYM_01907</name>
</gene>
<dbReference type="AlphaFoldDB" id="A0ABC9TZ23"/>
<evidence type="ECO:0000313" key="2">
    <source>
        <dbReference type="Proteomes" id="UP000016491"/>
    </source>
</evidence>
<evidence type="ECO:0008006" key="3">
    <source>
        <dbReference type="Google" id="ProtNLM"/>
    </source>
</evidence>
<protein>
    <recommendedName>
        <fullName evidence="3">Tyr recombinase domain-containing protein</fullName>
    </recommendedName>
</protein>
<dbReference type="Proteomes" id="UP000016491">
    <property type="component" value="Unassembled WGS sequence"/>
</dbReference>
<reference evidence="1 2" key="1">
    <citation type="submission" date="2013-07" db="EMBL/GenBank/DDBJ databases">
        <authorList>
            <person name="Weinstock G."/>
            <person name="Sodergren E."/>
            <person name="Wylie T."/>
            <person name="Fulton L."/>
            <person name="Fulton R."/>
            <person name="Fronick C."/>
            <person name="O'Laughlin M."/>
            <person name="Godfrey J."/>
            <person name="Miner T."/>
            <person name="Herter B."/>
            <person name="Appelbaum E."/>
            <person name="Cordes M."/>
            <person name="Lek S."/>
            <person name="Wollam A."/>
            <person name="Pepin K.H."/>
            <person name="Palsikar V.B."/>
            <person name="Mitreva M."/>
            <person name="Wilson R.K."/>
        </authorList>
    </citation>
    <scope>NUCLEOTIDE SEQUENCE [LARGE SCALE GENOMIC DNA]</scope>
    <source>
        <strain evidence="1 2">ATCC 14940</strain>
    </source>
</reference>
<organism evidence="1 2">
    <name type="scientific">[Clostridium] symbiosum ATCC 14940</name>
    <dbReference type="NCBI Taxonomy" id="411472"/>
    <lineage>
        <taxon>Bacteria</taxon>
        <taxon>Bacillati</taxon>
        <taxon>Bacillota</taxon>
        <taxon>Clostridia</taxon>
        <taxon>Lachnospirales</taxon>
        <taxon>Lachnospiraceae</taxon>
        <taxon>Otoolea</taxon>
    </lineage>
</organism>
<accession>A0ABC9TZ23</accession>
<sequence>MFTRLCRKPAKQRKTVLAKKNNCTYTDKREFWLLLTVTVFVTVQTGLRIEGMNADVLLLKKDRMRLWDIQESI</sequence>
<dbReference type="EMBL" id="AWSU01000145">
    <property type="protein sequence ID" value="ERI77641.1"/>
    <property type="molecule type" value="Genomic_DNA"/>
</dbReference>